<dbReference type="EMBL" id="JABSTU010004624">
    <property type="protein sequence ID" value="KAH7958016.1"/>
    <property type="molecule type" value="Genomic_DNA"/>
</dbReference>
<evidence type="ECO:0000313" key="2">
    <source>
        <dbReference type="EMBL" id="KAH7958016.1"/>
    </source>
</evidence>
<feature type="compositionally biased region" description="Basic and acidic residues" evidence="1">
    <location>
        <begin position="503"/>
        <end position="521"/>
    </location>
</feature>
<evidence type="ECO:0000313" key="3">
    <source>
        <dbReference type="Proteomes" id="UP000821866"/>
    </source>
</evidence>
<dbReference type="VEuPathDB" id="VectorBase:LOC119180407"/>
<reference evidence="2" key="1">
    <citation type="journal article" date="2020" name="Cell">
        <title>Large-Scale Comparative Analyses of Tick Genomes Elucidate Their Genetic Diversity and Vector Capacities.</title>
        <authorList>
            <consortium name="Tick Genome and Microbiome Consortium (TIGMIC)"/>
            <person name="Jia N."/>
            <person name="Wang J."/>
            <person name="Shi W."/>
            <person name="Du L."/>
            <person name="Sun Y."/>
            <person name="Zhan W."/>
            <person name="Jiang J.F."/>
            <person name="Wang Q."/>
            <person name="Zhang B."/>
            <person name="Ji P."/>
            <person name="Bell-Sakyi L."/>
            <person name="Cui X.M."/>
            <person name="Yuan T.T."/>
            <person name="Jiang B.G."/>
            <person name="Yang W.F."/>
            <person name="Lam T.T."/>
            <person name="Chang Q.C."/>
            <person name="Ding S.J."/>
            <person name="Wang X.J."/>
            <person name="Zhu J.G."/>
            <person name="Ruan X.D."/>
            <person name="Zhao L."/>
            <person name="Wei J.T."/>
            <person name="Ye R.Z."/>
            <person name="Que T.C."/>
            <person name="Du C.H."/>
            <person name="Zhou Y.H."/>
            <person name="Cheng J.X."/>
            <person name="Dai P.F."/>
            <person name="Guo W.B."/>
            <person name="Han X.H."/>
            <person name="Huang E.J."/>
            <person name="Li L.F."/>
            <person name="Wei W."/>
            <person name="Gao Y.C."/>
            <person name="Liu J.Z."/>
            <person name="Shao H.Z."/>
            <person name="Wang X."/>
            <person name="Wang C.C."/>
            <person name="Yang T.C."/>
            <person name="Huo Q.B."/>
            <person name="Li W."/>
            <person name="Chen H.Y."/>
            <person name="Chen S.E."/>
            <person name="Zhou L.G."/>
            <person name="Ni X.B."/>
            <person name="Tian J.H."/>
            <person name="Sheng Y."/>
            <person name="Liu T."/>
            <person name="Pan Y.S."/>
            <person name="Xia L.Y."/>
            <person name="Li J."/>
            <person name="Zhao F."/>
            <person name="Cao W.C."/>
        </authorList>
    </citation>
    <scope>NUCLEOTIDE SEQUENCE</scope>
    <source>
        <strain evidence="2">Rmic-2018</strain>
    </source>
</reference>
<dbReference type="Proteomes" id="UP000821866">
    <property type="component" value="Unassembled WGS sequence"/>
</dbReference>
<reference evidence="2" key="2">
    <citation type="submission" date="2021-09" db="EMBL/GenBank/DDBJ databases">
        <authorList>
            <person name="Jia N."/>
            <person name="Wang J."/>
            <person name="Shi W."/>
            <person name="Du L."/>
            <person name="Sun Y."/>
            <person name="Zhan W."/>
            <person name="Jiang J."/>
            <person name="Wang Q."/>
            <person name="Zhang B."/>
            <person name="Ji P."/>
            <person name="Sakyi L.B."/>
            <person name="Cui X."/>
            <person name="Yuan T."/>
            <person name="Jiang B."/>
            <person name="Yang W."/>
            <person name="Lam T.T.-Y."/>
            <person name="Chang Q."/>
            <person name="Ding S."/>
            <person name="Wang X."/>
            <person name="Zhu J."/>
            <person name="Ruan X."/>
            <person name="Zhao L."/>
            <person name="Wei J."/>
            <person name="Que T."/>
            <person name="Du C."/>
            <person name="Cheng J."/>
            <person name="Dai P."/>
            <person name="Han X."/>
            <person name="Huang E."/>
            <person name="Gao Y."/>
            <person name="Liu J."/>
            <person name="Shao H."/>
            <person name="Ye R."/>
            <person name="Li L."/>
            <person name="Wei W."/>
            <person name="Wang X."/>
            <person name="Wang C."/>
            <person name="Huo Q."/>
            <person name="Li W."/>
            <person name="Guo W."/>
            <person name="Chen H."/>
            <person name="Chen S."/>
            <person name="Zhou L."/>
            <person name="Zhou L."/>
            <person name="Ni X."/>
            <person name="Tian J."/>
            <person name="Zhou Y."/>
            <person name="Sheng Y."/>
            <person name="Liu T."/>
            <person name="Pan Y."/>
            <person name="Xia L."/>
            <person name="Li J."/>
            <person name="Zhao F."/>
            <person name="Cao W."/>
        </authorList>
    </citation>
    <scope>NUCLEOTIDE SEQUENCE</scope>
    <source>
        <strain evidence="2">Rmic-2018</strain>
        <tissue evidence="2">Larvae</tissue>
    </source>
</reference>
<dbReference type="Gene3D" id="3.80.10.10">
    <property type="entry name" value="Ribonuclease Inhibitor"/>
    <property type="match status" value="1"/>
</dbReference>
<evidence type="ECO:0000256" key="1">
    <source>
        <dbReference type="SAM" id="MobiDB-lite"/>
    </source>
</evidence>
<feature type="region of interest" description="Disordered" evidence="1">
    <location>
        <begin position="503"/>
        <end position="531"/>
    </location>
</feature>
<name>A0A9J6CZ08_RHIMP</name>
<protein>
    <submittedName>
        <fullName evidence="2">Uncharacterized protein</fullName>
    </submittedName>
</protein>
<sequence>MSHPGIIEDDAPRHLELYSTSSKPACLADEVRGPFSGTSLPYKLPCTADEHRSCQIVPHLSTWNEFLFQVRMEIRVVVGARRQLSVLSFDCPELPYDGDADLHQIAMLLHWLLCTHHCVKSFCASPTRFKTYQSLFRDALLKSSSIEILKLDLTKFDVCENVCNIVAAAAHCVKELELHSDGLGTAGVVSTLSTVLKTTNTLVILKIPDVIMTRMDADDFFRSLAENKTLRELSVNESAFTEASVASHTLFANLLEREDTLRALAISKGSEVWYRYSFMPTALPTRWILQSLLANRTVASLNLAYIVIDGESARLLRALFKESKVLRKFYFASSTTDLRVQPRLTYDCWIETLAENDSLQELTLPFGIWEVGSWKRFFHTMSMKRNLTSVNISVDMLDYPCLPEICECVRVSGIDDRVSVSTYYSSESFDLLESKVFSNISFVSFGDFTSVVRLLRQMPLYPHITSVRLDIWTGDMTISWVFADYMKSTSTLKNLRLWQTGDGRTRPADDSRFAKTHDTRNEAAASARRRNPEVRGCEKILMTSHEDVGDRVFVGGTVR</sequence>
<proteinExistence type="predicted"/>
<accession>A0A9J6CZ08</accession>
<dbReference type="SUPFAM" id="SSF52047">
    <property type="entry name" value="RNI-like"/>
    <property type="match status" value="1"/>
</dbReference>
<dbReference type="InterPro" id="IPR032675">
    <property type="entry name" value="LRR_dom_sf"/>
</dbReference>
<keyword evidence="3" id="KW-1185">Reference proteome</keyword>
<dbReference type="AlphaFoldDB" id="A0A9J6CZ08"/>
<organism evidence="2 3">
    <name type="scientific">Rhipicephalus microplus</name>
    <name type="common">Cattle tick</name>
    <name type="synonym">Boophilus microplus</name>
    <dbReference type="NCBI Taxonomy" id="6941"/>
    <lineage>
        <taxon>Eukaryota</taxon>
        <taxon>Metazoa</taxon>
        <taxon>Ecdysozoa</taxon>
        <taxon>Arthropoda</taxon>
        <taxon>Chelicerata</taxon>
        <taxon>Arachnida</taxon>
        <taxon>Acari</taxon>
        <taxon>Parasitiformes</taxon>
        <taxon>Ixodida</taxon>
        <taxon>Ixodoidea</taxon>
        <taxon>Ixodidae</taxon>
        <taxon>Rhipicephalinae</taxon>
        <taxon>Rhipicephalus</taxon>
        <taxon>Boophilus</taxon>
    </lineage>
</organism>
<gene>
    <name evidence="2" type="ORF">HPB51_028002</name>
</gene>
<comment type="caution">
    <text evidence="2">The sequence shown here is derived from an EMBL/GenBank/DDBJ whole genome shotgun (WGS) entry which is preliminary data.</text>
</comment>